<dbReference type="EC" id="6.2.1.64" evidence="8 11"/>
<dbReference type="SUPFAM" id="SSF69572">
    <property type="entry name" value="Activating enzymes of the ubiquitin-like proteins"/>
    <property type="match status" value="1"/>
</dbReference>
<evidence type="ECO:0000313" key="14">
    <source>
        <dbReference type="Proteomes" id="UP001608902"/>
    </source>
</evidence>
<evidence type="ECO:0000256" key="10">
    <source>
        <dbReference type="PROSITE-ProRule" id="PRU10132"/>
    </source>
</evidence>
<comment type="function">
    <text evidence="11">Catalytic subunit of the dimeric E1 enzyme, which activates NEDD8.</text>
</comment>
<dbReference type="PANTHER" id="PTHR10953">
    <property type="entry name" value="UBIQUITIN-ACTIVATING ENZYME E1"/>
    <property type="match status" value="1"/>
</dbReference>
<dbReference type="PROSITE" id="PS00865">
    <property type="entry name" value="UBIQUITIN_ACTIVAT_2"/>
    <property type="match status" value="1"/>
</dbReference>
<dbReference type="Proteomes" id="UP001608902">
    <property type="component" value="Unassembled WGS sequence"/>
</dbReference>
<dbReference type="FunFam" id="1.10.10.520:FF:000001">
    <property type="entry name" value="NEDD8-activating enzyme E1 catalytic subunit"/>
    <property type="match status" value="1"/>
</dbReference>
<dbReference type="AlphaFoldDB" id="A0ABD6EWJ7"/>
<dbReference type="InterPro" id="IPR000594">
    <property type="entry name" value="ThiF_NAD_FAD-bd"/>
</dbReference>
<evidence type="ECO:0000313" key="13">
    <source>
        <dbReference type="EMBL" id="MFH4983487.1"/>
    </source>
</evidence>
<evidence type="ECO:0000256" key="5">
    <source>
        <dbReference type="ARBA" id="ARBA00022741"/>
    </source>
</evidence>
<comment type="catalytic activity">
    <reaction evidence="9 11">
        <text>ATP + [NEDD8 protein] + [E1 NEDD8-activating enzyme]-L-cysteine = AMP + diphosphate + [E1 NEDD8-activating enzyme]-S-[NEDD8 protein]-yl-L-cysteine.</text>
        <dbReference type="EC" id="6.2.1.64"/>
    </reaction>
</comment>
<dbReference type="Gene3D" id="1.10.10.520">
    <property type="entry name" value="Ubiquitin activating enzymes (Uba3). Chain: B, domain 2"/>
    <property type="match status" value="1"/>
</dbReference>
<dbReference type="InterPro" id="IPR014929">
    <property type="entry name" value="E2-binding"/>
</dbReference>
<keyword evidence="4 11" id="KW-0436">Ligase</keyword>
<comment type="similarity">
    <text evidence="2 11">Belongs to the ubiquitin-activating E1 family. UBA3 subfamily.</text>
</comment>
<dbReference type="GO" id="GO:0005524">
    <property type="term" value="F:ATP binding"/>
    <property type="evidence" value="ECO:0007669"/>
    <property type="project" value="UniProtKB-UniRule"/>
</dbReference>
<dbReference type="Gene3D" id="3.10.290.20">
    <property type="entry name" value="Ubiquitin-like 2 activating enzyme e1b. Chain: B, domain 3"/>
    <property type="match status" value="1"/>
</dbReference>
<dbReference type="PANTHER" id="PTHR10953:SF6">
    <property type="entry name" value="NEDD8-ACTIVATING ENZYME E1 CATALYTIC SUBUNIT"/>
    <property type="match status" value="1"/>
</dbReference>
<keyword evidence="5 11" id="KW-0547">Nucleotide-binding</keyword>
<evidence type="ECO:0000256" key="11">
    <source>
        <dbReference type="RuleBase" id="RU368009"/>
    </source>
</evidence>
<evidence type="ECO:0000256" key="4">
    <source>
        <dbReference type="ARBA" id="ARBA00022598"/>
    </source>
</evidence>
<dbReference type="InterPro" id="IPR033127">
    <property type="entry name" value="UBQ-activ_enz_E1_Cys_AS"/>
</dbReference>
<accession>A0ABD6EWJ7</accession>
<name>A0ABD6EWJ7_9BILA</name>
<dbReference type="GO" id="GO:0019781">
    <property type="term" value="F:NEDD8 activating enzyme activity"/>
    <property type="evidence" value="ECO:0007669"/>
    <property type="project" value="UniProtKB-UniRule"/>
</dbReference>
<evidence type="ECO:0000256" key="1">
    <source>
        <dbReference type="ARBA" id="ARBA00005032"/>
    </source>
</evidence>
<gene>
    <name evidence="13" type="ORF">AB6A40_010196</name>
</gene>
<evidence type="ECO:0000256" key="3">
    <source>
        <dbReference type="ARBA" id="ARBA00015203"/>
    </source>
</evidence>
<dbReference type="InterPro" id="IPR035985">
    <property type="entry name" value="Ubiquitin-activating_enz"/>
</dbReference>
<keyword evidence="6 11" id="KW-0833">Ubl conjugation pathway</keyword>
<dbReference type="GO" id="GO:0045116">
    <property type="term" value="P:protein neddylation"/>
    <property type="evidence" value="ECO:0007669"/>
    <property type="project" value="UniProtKB-UniRule"/>
</dbReference>
<proteinExistence type="inferred from homology"/>
<protein>
    <recommendedName>
        <fullName evidence="3 11">NEDD8-activating enzyme E1 catalytic subunit</fullName>
        <ecNumber evidence="8 11">6.2.1.64</ecNumber>
    </recommendedName>
</protein>
<keyword evidence="14" id="KW-1185">Reference proteome</keyword>
<dbReference type="Pfam" id="PF08825">
    <property type="entry name" value="E2_bind"/>
    <property type="match status" value="1"/>
</dbReference>
<evidence type="ECO:0000259" key="12">
    <source>
        <dbReference type="SMART" id="SM01181"/>
    </source>
</evidence>
<organism evidence="13 14">
    <name type="scientific">Gnathostoma spinigerum</name>
    <dbReference type="NCBI Taxonomy" id="75299"/>
    <lineage>
        <taxon>Eukaryota</taxon>
        <taxon>Metazoa</taxon>
        <taxon>Ecdysozoa</taxon>
        <taxon>Nematoda</taxon>
        <taxon>Chromadorea</taxon>
        <taxon>Rhabditida</taxon>
        <taxon>Spirurina</taxon>
        <taxon>Gnathostomatomorpha</taxon>
        <taxon>Gnathostomatoidea</taxon>
        <taxon>Gnathostomatidae</taxon>
        <taxon>Gnathostoma</taxon>
    </lineage>
</organism>
<keyword evidence="7 11" id="KW-0067">ATP-binding</keyword>
<comment type="pathway">
    <text evidence="1 11">Protein modification; protein neddylation.</text>
</comment>
<evidence type="ECO:0000256" key="8">
    <source>
        <dbReference type="ARBA" id="ARBA00023624"/>
    </source>
</evidence>
<reference evidence="13 14" key="1">
    <citation type="submission" date="2024-08" db="EMBL/GenBank/DDBJ databases">
        <title>Gnathostoma spinigerum genome.</title>
        <authorList>
            <person name="Gonzalez-Bertolin B."/>
            <person name="Monzon S."/>
            <person name="Zaballos A."/>
            <person name="Jimenez P."/>
            <person name="Dekumyoy P."/>
            <person name="Varona S."/>
            <person name="Cuesta I."/>
            <person name="Sumanam S."/>
            <person name="Adisakwattana P."/>
            <person name="Gasser R.B."/>
            <person name="Hernandez-Gonzalez A."/>
            <person name="Young N.D."/>
            <person name="Perteguer M.J."/>
        </authorList>
    </citation>
    <scope>NUCLEOTIDE SEQUENCE [LARGE SCALE GENOMIC DNA]</scope>
    <source>
        <strain evidence="13">AL3</strain>
        <tissue evidence="13">Liver</tissue>
    </source>
</reference>
<sequence>MDTIDISNLNRQFLFRESDVGKSKAVVAASFVNSRIADINVIAHNCRIQDKDDNFYRSFDIILCGLDSIIARRWLNSKVVSLVDFDSEGNPVGIIPLIDGGTEGFKGNARVILPTMTACIECTLGLYPPQINFPVCTIANTPRLPEHCIEYSKMILWGKEKPFGDASLDCDNADHVKWIYEKSLKRAAEYGIEGVTLRLTFGVLKRIIPAVASTNGVIAASCALEALKLASNIACPLNNYLNFADVEGAHLGSVELEKLPDCLVCGHRAQYVEIPSKATLQDLIEQVIEKFQLRNPSIETATDKLYVKSDLIPELGEISTANLSKTFKELGLLDGDEVLIADETRTQPISLRLRIREN</sequence>
<dbReference type="InterPro" id="IPR045886">
    <property type="entry name" value="ThiF/MoeB/HesA"/>
</dbReference>
<evidence type="ECO:0000256" key="7">
    <source>
        <dbReference type="ARBA" id="ARBA00022840"/>
    </source>
</evidence>
<dbReference type="InterPro" id="IPR023318">
    <property type="entry name" value="Ub_act_enz_dom_a_sf"/>
</dbReference>
<feature type="active site" description="Glycyl thioester intermediate" evidence="10">
    <location>
        <position position="136"/>
    </location>
</feature>
<dbReference type="Pfam" id="PF00899">
    <property type="entry name" value="ThiF"/>
    <property type="match status" value="1"/>
</dbReference>
<feature type="domain" description="E2 binding" evidence="12">
    <location>
        <begin position="272"/>
        <end position="356"/>
    </location>
</feature>
<dbReference type="Gene3D" id="3.40.50.720">
    <property type="entry name" value="NAD(P)-binding Rossmann-like Domain"/>
    <property type="match status" value="1"/>
</dbReference>
<dbReference type="EMBL" id="JBGFUD010012499">
    <property type="protein sequence ID" value="MFH4983487.1"/>
    <property type="molecule type" value="Genomic_DNA"/>
</dbReference>
<evidence type="ECO:0000256" key="2">
    <source>
        <dbReference type="ARBA" id="ARBA00006310"/>
    </source>
</evidence>
<comment type="caution">
    <text evidence="13">The sequence shown here is derived from an EMBL/GenBank/DDBJ whole genome shotgun (WGS) entry which is preliminary data.</text>
</comment>
<dbReference type="SMART" id="SM01181">
    <property type="entry name" value="E2_bind"/>
    <property type="match status" value="1"/>
</dbReference>
<evidence type="ECO:0000256" key="9">
    <source>
        <dbReference type="ARBA" id="ARBA00024626"/>
    </source>
</evidence>
<evidence type="ECO:0000256" key="6">
    <source>
        <dbReference type="ARBA" id="ARBA00022786"/>
    </source>
</evidence>